<feature type="transmembrane region" description="Helical" evidence="1">
    <location>
        <begin position="191"/>
        <end position="213"/>
    </location>
</feature>
<dbReference type="Proteomes" id="UP000008461">
    <property type="component" value="Chromosome"/>
</dbReference>
<organism evidence="2 3">
    <name type="scientific">Haliscomenobacter hydrossis (strain ATCC 27775 / DSM 1100 / LMG 10767 / O)</name>
    <dbReference type="NCBI Taxonomy" id="760192"/>
    <lineage>
        <taxon>Bacteria</taxon>
        <taxon>Pseudomonadati</taxon>
        <taxon>Bacteroidota</taxon>
        <taxon>Saprospiria</taxon>
        <taxon>Saprospirales</taxon>
        <taxon>Haliscomenobacteraceae</taxon>
        <taxon>Haliscomenobacter</taxon>
    </lineage>
</organism>
<dbReference type="HOGENOM" id="CLU_1233629_0_0_10"/>
<gene>
    <name evidence="2" type="ordered locus">Halhy_6258</name>
</gene>
<dbReference type="KEGG" id="hhy:Halhy_6258"/>
<reference key="2">
    <citation type="submission" date="2011-04" db="EMBL/GenBank/DDBJ databases">
        <title>Complete sequence of chromosome of Haliscomenobacter hydrossis DSM 1100.</title>
        <authorList>
            <consortium name="US DOE Joint Genome Institute (JGI-PGF)"/>
            <person name="Lucas S."/>
            <person name="Han J."/>
            <person name="Lapidus A."/>
            <person name="Bruce D."/>
            <person name="Goodwin L."/>
            <person name="Pitluck S."/>
            <person name="Peters L."/>
            <person name="Kyrpides N."/>
            <person name="Mavromatis K."/>
            <person name="Ivanova N."/>
            <person name="Ovchinnikova G."/>
            <person name="Pagani I."/>
            <person name="Daligault H."/>
            <person name="Detter J.C."/>
            <person name="Han C."/>
            <person name="Land M."/>
            <person name="Hauser L."/>
            <person name="Markowitz V."/>
            <person name="Cheng J.-F."/>
            <person name="Hugenholtz P."/>
            <person name="Woyke T."/>
            <person name="Wu D."/>
            <person name="Verbarg S."/>
            <person name="Frueling A."/>
            <person name="Brambilla E."/>
            <person name="Klenk H.-P."/>
            <person name="Eisen J.A."/>
        </authorList>
    </citation>
    <scope>NUCLEOTIDE SEQUENCE</scope>
    <source>
        <strain>DSM 1100</strain>
    </source>
</reference>
<dbReference type="STRING" id="760192.Halhy_6258"/>
<evidence type="ECO:0000313" key="2">
    <source>
        <dbReference type="EMBL" id="AEE54078.1"/>
    </source>
</evidence>
<keyword evidence="1" id="KW-0812">Transmembrane</keyword>
<feature type="transmembrane region" description="Helical" evidence="1">
    <location>
        <begin position="157"/>
        <end position="179"/>
    </location>
</feature>
<keyword evidence="3" id="KW-1185">Reference proteome</keyword>
<accession>F4L660</accession>
<proteinExistence type="predicted"/>
<dbReference type="EMBL" id="CP002691">
    <property type="protein sequence ID" value="AEE54078.1"/>
    <property type="molecule type" value="Genomic_DNA"/>
</dbReference>
<evidence type="ECO:0000256" key="1">
    <source>
        <dbReference type="SAM" id="Phobius"/>
    </source>
</evidence>
<reference evidence="2 3" key="1">
    <citation type="journal article" date="2011" name="Stand. Genomic Sci.">
        <title>Complete genome sequence of Haliscomenobacter hydrossis type strain (O).</title>
        <authorList>
            <consortium name="US DOE Joint Genome Institute (JGI-PGF)"/>
            <person name="Daligault H."/>
            <person name="Lapidus A."/>
            <person name="Zeytun A."/>
            <person name="Nolan M."/>
            <person name="Lucas S."/>
            <person name="Del Rio T.G."/>
            <person name="Tice H."/>
            <person name="Cheng J.F."/>
            <person name="Tapia R."/>
            <person name="Han C."/>
            <person name="Goodwin L."/>
            <person name="Pitluck S."/>
            <person name="Liolios K."/>
            <person name="Pagani I."/>
            <person name="Ivanova N."/>
            <person name="Huntemann M."/>
            <person name="Mavromatis K."/>
            <person name="Mikhailova N."/>
            <person name="Pati A."/>
            <person name="Chen A."/>
            <person name="Palaniappan K."/>
            <person name="Land M."/>
            <person name="Hauser L."/>
            <person name="Brambilla E.M."/>
            <person name="Rohde M."/>
            <person name="Verbarg S."/>
            <person name="Goker M."/>
            <person name="Bristow J."/>
            <person name="Eisen J.A."/>
            <person name="Markowitz V."/>
            <person name="Hugenholtz P."/>
            <person name="Kyrpides N.C."/>
            <person name="Klenk H.P."/>
            <person name="Woyke T."/>
        </authorList>
    </citation>
    <scope>NUCLEOTIDE SEQUENCE [LARGE SCALE GENOMIC DNA]</scope>
    <source>
        <strain evidence="3">ATCC 27775 / DSM 1100 / LMG 10767 / O</strain>
    </source>
</reference>
<dbReference type="OrthoDB" id="667077at2"/>
<feature type="transmembrane region" description="Helical" evidence="1">
    <location>
        <begin position="58"/>
        <end position="78"/>
    </location>
</feature>
<dbReference type="RefSeq" id="WP_013768599.1">
    <property type="nucleotide sequence ID" value="NC_015510.1"/>
</dbReference>
<name>F4L660_HALH1</name>
<evidence type="ECO:0000313" key="3">
    <source>
        <dbReference type="Proteomes" id="UP000008461"/>
    </source>
</evidence>
<dbReference type="AlphaFoldDB" id="F4L660"/>
<feature type="transmembrane region" description="Helical" evidence="1">
    <location>
        <begin position="129"/>
        <end position="150"/>
    </location>
</feature>
<sequence>MLTLKITFRYCLALYCVTMLYSSLHELIHHFSGYLICGKWGYKSFNYFSTACEGAQKAWYATYTGPIFNYIMMYIGAAMLKGDSNYKKHLGFALIFAQLPLQRMVTPFFRMNDEFIATISLFGDTPLNYWLVIILIWVICIPPLIKAFLAIQNRYRWLWFVFYLTLFPYLLWGPVFGLLEYLMVNKHVLDQQIIGIGLLFIINEIVTIVAYLLTKKYIDPDYKN</sequence>
<keyword evidence="1" id="KW-0472">Membrane</keyword>
<keyword evidence="1" id="KW-1133">Transmembrane helix</keyword>
<protein>
    <submittedName>
        <fullName evidence="2">Uncharacterized protein</fullName>
    </submittedName>
</protein>
<dbReference type="eggNOG" id="ENOG50335PG">
    <property type="taxonomic scope" value="Bacteria"/>
</dbReference>